<dbReference type="AlphaFoldDB" id="A0A1Y2L8Y0"/>
<reference evidence="2 3" key="1">
    <citation type="submission" date="2014-03" db="EMBL/GenBank/DDBJ databases">
        <title>The draft genome sequence of Thalassospira alkalitolerans JCM 18968.</title>
        <authorList>
            <person name="Lai Q."/>
            <person name="Shao Z."/>
        </authorList>
    </citation>
    <scope>NUCLEOTIDE SEQUENCE [LARGE SCALE GENOMIC DNA]</scope>
    <source>
        <strain evidence="2 3">JCM 18968</strain>
    </source>
</reference>
<protein>
    <submittedName>
        <fullName evidence="2">Uncharacterized protein</fullName>
    </submittedName>
</protein>
<dbReference type="OrthoDB" id="7366182at2"/>
<feature type="region of interest" description="Disordered" evidence="1">
    <location>
        <begin position="49"/>
        <end position="87"/>
    </location>
</feature>
<sequence length="627" mass="64351">MTDDDKQPETAATGTPADGNSDQNTAPDAWPWAHVLGFDTAKEWGLDSVIPHPSAATSMPDPTKQASDTGSSDQLGGLGGHSPLQGQNLIEYAMQQIEQALGQPMQPVPPLSSYAYGEDGSLITTAGNVIPRPTPAATPETPPQNAGARTQAPPAPASGPSDASDTSCPSGTTDTTTVPNDGEGTDATPAPSEGDPSPSMPSPPQSSPTTSSSSSSTADTSTSEPGPQSYRIDLTRDDGRNTCLEGTVTYGDLYRPLLPELSGNAKDAKAPDWLITLDQQPSPAPTNADTDTIVTALLKADEIPADIQQWSLSVGPQNINTARLALNIPADSPSFTRASIIGNLPTAEWHIAASTLAASDAVPSPDDEPLAPASLCMDQHFGSPDTSQDPFVATMQITSGIANASVSLPVQLRYCGTLPSPILQGDIPLTKQASLSFRMQITPPADDKDGACLIALILRDDTPDFSVTAQLRDNQKISTPTAMLSCNDPAQGTECRAESMIANATTSLQTSLICIPKTQVDASLATYGFVLPAEPASSDASDMPDTADTPNTDANNDTASSATPSKSASSKPSTSPVAASKGKGKSASSSNDDSSTTAKSSAQKASPPAAPGDSGKADTPNKDKGES</sequence>
<evidence type="ECO:0000313" key="3">
    <source>
        <dbReference type="Proteomes" id="UP000193396"/>
    </source>
</evidence>
<dbReference type="RefSeq" id="WP_085620379.1">
    <property type="nucleotide sequence ID" value="NZ_JFKB01000013.1"/>
</dbReference>
<feature type="region of interest" description="Disordered" evidence="1">
    <location>
        <begin position="535"/>
        <end position="627"/>
    </location>
</feature>
<feature type="compositionally biased region" description="Basic and acidic residues" evidence="1">
    <location>
        <begin position="615"/>
        <end position="627"/>
    </location>
</feature>
<name>A0A1Y2L8Y0_9PROT</name>
<feature type="compositionally biased region" description="Low complexity" evidence="1">
    <location>
        <begin position="158"/>
        <end position="177"/>
    </location>
</feature>
<evidence type="ECO:0000313" key="2">
    <source>
        <dbReference type="EMBL" id="OSQ46099.1"/>
    </source>
</evidence>
<dbReference type="EMBL" id="JFKB01000013">
    <property type="protein sequence ID" value="OSQ46099.1"/>
    <property type="molecule type" value="Genomic_DNA"/>
</dbReference>
<comment type="caution">
    <text evidence="2">The sequence shown here is derived from an EMBL/GenBank/DDBJ whole genome shotgun (WGS) entry which is preliminary data.</text>
</comment>
<feature type="region of interest" description="Disordered" evidence="1">
    <location>
        <begin position="1"/>
        <end position="31"/>
    </location>
</feature>
<accession>A0A1Y2L8Y0</accession>
<keyword evidence="3" id="KW-1185">Reference proteome</keyword>
<feature type="compositionally biased region" description="Polar residues" evidence="1">
    <location>
        <begin position="64"/>
        <end position="74"/>
    </location>
</feature>
<proteinExistence type="predicted"/>
<gene>
    <name evidence="2" type="ORF">TALK_17190</name>
</gene>
<feature type="compositionally biased region" description="Low complexity" evidence="1">
    <location>
        <begin position="207"/>
        <end position="225"/>
    </location>
</feature>
<feature type="compositionally biased region" description="Polar residues" evidence="1">
    <location>
        <begin position="10"/>
        <end position="26"/>
    </location>
</feature>
<feature type="compositionally biased region" description="Pro residues" evidence="1">
    <location>
        <begin position="132"/>
        <end position="142"/>
    </location>
</feature>
<feature type="region of interest" description="Disordered" evidence="1">
    <location>
        <begin position="124"/>
        <end position="241"/>
    </location>
</feature>
<evidence type="ECO:0000256" key="1">
    <source>
        <dbReference type="SAM" id="MobiDB-lite"/>
    </source>
</evidence>
<dbReference type="Proteomes" id="UP000193396">
    <property type="component" value="Unassembled WGS sequence"/>
</dbReference>
<organism evidence="2 3">
    <name type="scientific">Thalassospira alkalitolerans</name>
    <dbReference type="NCBI Taxonomy" id="1293890"/>
    <lineage>
        <taxon>Bacteria</taxon>
        <taxon>Pseudomonadati</taxon>
        <taxon>Pseudomonadota</taxon>
        <taxon>Alphaproteobacteria</taxon>
        <taxon>Rhodospirillales</taxon>
        <taxon>Thalassospiraceae</taxon>
        <taxon>Thalassospira</taxon>
    </lineage>
</organism>
<feature type="compositionally biased region" description="Polar residues" evidence="1">
    <location>
        <begin position="548"/>
        <end position="557"/>
    </location>
</feature>
<feature type="compositionally biased region" description="Low complexity" evidence="1">
    <location>
        <begin position="558"/>
        <end position="607"/>
    </location>
</feature>